<reference evidence="3" key="1">
    <citation type="journal article" date="2022" name="Nat. Microbiol.">
        <title>Unique mobile elements and scalable gene flow at the prokaryote-eukaryote boundary revealed by circularized Asgard archaea genomes.</title>
        <authorList>
            <person name="Wu F."/>
            <person name="Speth D.R."/>
            <person name="Philosof A."/>
            <person name="Cremiere A."/>
            <person name="Narayanan A."/>
            <person name="Barco R.A."/>
            <person name="Connon S.A."/>
            <person name="Amend J.P."/>
            <person name="Antoshechkin I.A."/>
            <person name="Orphan V.J."/>
        </authorList>
    </citation>
    <scope>NUCLEOTIDE SEQUENCE</scope>
    <source>
        <strain evidence="3">PM71</strain>
    </source>
</reference>
<organism evidence="3">
    <name type="scientific">Candidatus Heimdallarchaeum aukensis</name>
    <dbReference type="NCBI Taxonomy" id="2876573"/>
    <lineage>
        <taxon>Archaea</taxon>
        <taxon>Promethearchaeati</taxon>
        <taxon>Candidatus Heimdallarchaeota</taxon>
        <taxon>Candidatus Heimdallarchaeia (ex Rinke et al. 2021) (nom. nud.)</taxon>
        <taxon>Candidatus Heimdallarchaeales</taxon>
        <taxon>Candidatus Heimdallarchaeaceae</taxon>
        <taxon>Candidatus Heimdallarchaeum</taxon>
    </lineage>
</organism>
<feature type="region of interest" description="Disordered" evidence="1">
    <location>
        <begin position="38"/>
        <end position="94"/>
    </location>
</feature>
<dbReference type="PANTHER" id="PTHR45676:SF41">
    <property type="entry name" value="RING-H2 FINGER PROTEIN ATL66"/>
    <property type="match status" value="1"/>
</dbReference>
<dbReference type="Proteomes" id="UP001201020">
    <property type="component" value="Chromosome"/>
</dbReference>
<evidence type="ECO:0000256" key="2">
    <source>
        <dbReference type="SAM" id="Phobius"/>
    </source>
</evidence>
<dbReference type="EMBL" id="CP084166">
    <property type="protein sequence ID" value="UJG40610.1"/>
    <property type="molecule type" value="Genomic_DNA"/>
</dbReference>
<dbReference type="InterPro" id="IPR013083">
    <property type="entry name" value="Znf_RING/FYVE/PHD"/>
</dbReference>
<feature type="transmembrane region" description="Helical" evidence="2">
    <location>
        <begin position="6"/>
        <end position="26"/>
    </location>
</feature>
<keyword evidence="2" id="KW-0812">Transmembrane</keyword>
<sequence>MEVGALIFMLLIALAVYITIRVSSANKKKRKQIYRKRYQPYQPYRPYQPSHLDSSQRTSYQSEETTPTTRTSSIYQPQTQPSYTPQRTPIATNNADDYYRAGMYDRAKEEYLKTGRIFGAAKSVASKGKEYVKEALEIIRQYAPEREEEMVRNLSRYFFDSGDVELSAQVLYDYNLIEEAKAVLATIGKSIEDIVEPKSVEISTFSSTEPFLSSTESETEPIISSFASDTEPINDAREELKVLASEEEAEPIEPFTSQVEKQKKIEPQQLKIATVDLDERCTVCLGEVKAGESFVRCPHCGKPSHYSHLVEWLKVKTQCPNCRNKLSLNMFKTRTNSSPC</sequence>
<protein>
    <submittedName>
        <fullName evidence="3">E3 ubiquitin protein ligase</fullName>
    </submittedName>
</protein>
<feature type="compositionally biased region" description="Polar residues" evidence="1">
    <location>
        <begin position="51"/>
        <end position="61"/>
    </location>
</feature>
<dbReference type="GO" id="GO:0016567">
    <property type="term" value="P:protein ubiquitination"/>
    <property type="evidence" value="ECO:0007669"/>
    <property type="project" value="TreeGrafter"/>
</dbReference>
<dbReference type="AlphaFoldDB" id="A0A9Y1BKX9"/>
<proteinExistence type="predicted"/>
<keyword evidence="2" id="KW-1133">Transmembrane helix</keyword>
<dbReference type="PANTHER" id="PTHR45676">
    <property type="entry name" value="RING-H2 FINGER PROTEIN ATL51-RELATED"/>
    <property type="match status" value="1"/>
</dbReference>
<evidence type="ECO:0000313" key="3">
    <source>
        <dbReference type="EMBL" id="UJG40610.1"/>
    </source>
</evidence>
<feature type="compositionally biased region" description="Low complexity" evidence="1">
    <location>
        <begin position="62"/>
        <end position="89"/>
    </location>
</feature>
<name>A0A9Y1BKX9_9ARCH</name>
<feature type="compositionally biased region" description="Low complexity" evidence="1">
    <location>
        <begin position="39"/>
        <end position="49"/>
    </location>
</feature>
<evidence type="ECO:0000256" key="1">
    <source>
        <dbReference type="SAM" id="MobiDB-lite"/>
    </source>
</evidence>
<dbReference type="Gene3D" id="3.30.40.10">
    <property type="entry name" value="Zinc/RING finger domain, C3HC4 (zinc finger)"/>
    <property type="match status" value="1"/>
</dbReference>
<accession>A0A9Y1BKX9</accession>
<dbReference type="CDD" id="cd16448">
    <property type="entry name" value="RING-H2"/>
    <property type="match status" value="1"/>
</dbReference>
<keyword evidence="2" id="KW-0472">Membrane</keyword>
<dbReference type="SUPFAM" id="SSF57850">
    <property type="entry name" value="RING/U-box"/>
    <property type="match status" value="1"/>
</dbReference>
<gene>
    <name evidence="3" type="ORF">K9W45_12340</name>
</gene>